<sequence>MRPVEHSENLPVPKPPDQEMQSSSSADEHSRGECLEPNDPESENKLIRFSLEALEKGSLTKSKSEFLASRLQERNLLEKRVTITLYRERTEDLLALFTMKDDMLL</sequence>
<organism evidence="2 3">
    <name type="scientific">Octopus vulgaris</name>
    <name type="common">Common octopus</name>
    <dbReference type="NCBI Taxonomy" id="6645"/>
    <lineage>
        <taxon>Eukaryota</taxon>
        <taxon>Metazoa</taxon>
        <taxon>Spiralia</taxon>
        <taxon>Lophotrochozoa</taxon>
        <taxon>Mollusca</taxon>
        <taxon>Cephalopoda</taxon>
        <taxon>Coleoidea</taxon>
        <taxon>Octopodiformes</taxon>
        <taxon>Octopoda</taxon>
        <taxon>Incirrata</taxon>
        <taxon>Octopodidae</taxon>
        <taxon>Octopus</taxon>
    </lineage>
</organism>
<accession>A0AA36BIR9</accession>
<name>A0AA36BIR9_OCTVU</name>
<feature type="region of interest" description="Disordered" evidence="1">
    <location>
        <begin position="1"/>
        <end position="43"/>
    </location>
</feature>
<proteinExistence type="predicted"/>
<evidence type="ECO:0000313" key="2">
    <source>
        <dbReference type="EMBL" id="CAI9735165.1"/>
    </source>
</evidence>
<evidence type="ECO:0000256" key="1">
    <source>
        <dbReference type="SAM" id="MobiDB-lite"/>
    </source>
</evidence>
<protein>
    <submittedName>
        <fullName evidence="2">Uncharacterized protein</fullName>
    </submittedName>
</protein>
<evidence type="ECO:0000313" key="3">
    <source>
        <dbReference type="Proteomes" id="UP001162480"/>
    </source>
</evidence>
<dbReference type="EMBL" id="OX597830">
    <property type="protein sequence ID" value="CAI9735165.1"/>
    <property type="molecule type" value="Genomic_DNA"/>
</dbReference>
<dbReference type="Proteomes" id="UP001162480">
    <property type="component" value="Chromosome 17"/>
</dbReference>
<gene>
    <name evidence="2" type="ORF">OCTVUL_1B030433</name>
</gene>
<keyword evidence="3" id="KW-1185">Reference proteome</keyword>
<reference evidence="2" key="1">
    <citation type="submission" date="2023-08" db="EMBL/GenBank/DDBJ databases">
        <authorList>
            <person name="Alioto T."/>
            <person name="Alioto T."/>
            <person name="Gomez Garrido J."/>
        </authorList>
    </citation>
    <scope>NUCLEOTIDE SEQUENCE</scope>
</reference>
<dbReference type="AlphaFoldDB" id="A0AA36BIR9"/>